<sequence length="192" mass="22143">MRIRLKTKWNKQEREVSLEDTVGVLAFNTWKVGMQALLEIENENFQTDTQMQRVMVMEEIMAFMIHVLDRIAHDVLNDEDRAALITTFALKIADHVQDNARDFGGPGDYRNPFINKLNQRMGDYAETSWGKVGQEPGFSMGLMFGNFIAEALGPRDRKWVLDYIQRVLMPEILSTYKKVIARLGFLQPPDMA</sequence>
<evidence type="ECO:0000313" key="2">
    <source>
        <dbReference type="Proteomes" id="UP000005317"/>
    </source>
</evidence>
<proteinExistence type="predicted"/>
<dbReference type="AlphaFoldDB" id="A0A656HC26"/>
<organism evidence="1 2">
    <name type="scientific">Thiothrix nivea (strain ATCC 35100 / DSM 5205 / JP2)</name>
    <dbReference type="NCBI Taxonomy" id="870187"/>
    <lineage>
        <taxon>Bacteria</taxon>
        <taxon>Pseudomonadati</taxon>
        <taxon>Pseudomonadota</taxon>
        <taxon>Gammaproteobacteria</taxon>
        <taxon>Thiotrichales</taxon>
        <taxon>Thiotrichaceae</taxon>
        <taxon>Thiothrix</taxon>
    </lineage>
</organism>
<name>A0A656HC26_THINJ</name>
<dbReference type="Proteomes" id="UP000005317">
    <property type="component" value="Unassembled WGS sequence"/>
</dbReference>
<evidence type="ECO:0000313" key="1">
    <source>
        <dbReference type="EMBL" id="EIJ33893.1"/>
    </source>
</evidence>
<protein>
    <submittedName>
        <fullName evidence="1">Uncharacterized protein</fullName>
    </submittedName>
</protein>
<gene>
    <name evidence="1" type="ORF">Thini_1275</name>
</gene>
<dbReference type="OrthoDB" id="9781578at2"/>
<reference evidence="2" key="1">
    <citation type="journal article" date="2011" name="Stand. Genomic Sci.">
        <title>Genome sequence of the filamentous, gliding Thiothrix nivea neotype strain (JP2(T)).</title>
        <authorList>
            <person name="Lapidus A."/>
            <person name="Nolan M."/>
            <person name="Lucas S."/>
            <person name="Glavina Del Rio T."/>
            <person name="Tice H."/>
            <person name="Cheng J.F."/>
            <person name="Tapia R."/>
            <person name="Han C."/>
            <person name="Goodwin L."/>
            <person name="Pitluck S."/>
            <person name="Liolios K."/>
            <person name="Pagani I."/>
            <person name="Ivanova N."/>
            <person name="Huntemann M."/>
            <person name="Mavromatis K."/>
            <person name="Mikhailova N."/>
            <person name="Pati A."/>
            <person name="Chen A."/>
            <person name="Palaniappan K."/>
            <person name="Land M."/>
            <person name="Brambilla E.M."/>
            <person name="Rohde M."/>
            <person name="Abt B."/>
            <person name="Verbarg S."/>
            <person name="Goker M."/>
            <person name="Bristow J."/>
            <person name="Eisen J.A."/>
            <person name="Markowitz V."/>
            <person name="Hugenholtz P."/>
            <person name="Kyrpides N.C."/>
            <person name="Klenk H.P."/>
            <person name="Woyke T."/>
        </authorList>
    </citation>
    <scope>NUCLEOTIDE SEQUENCE [LARGE SCALE GENOMIC DNA]</scope>
    <source>
        <strain evidence="2">ATCC 35100 / DSM 5205 / JP2</strain>
    </source>
</reference>
<keyword evidence="2" id="KW-1185">Reference proteome</keyword>
<dbReference type="EMBL" id="JH651384">
    <property type="protein sequence ID" value="EIJ33893.1"/>
    <property type="molecule type" value="Genomic_DNA"/>
</dbReference>
<accession>A0A656HC26</accession>